<name>A0A6A6NR16_9PEZI</name>
<accession>A0A6A6NR16</accession>
<reference evidence="2" key="1">
    <citation type="journal article" date="2020" name="Stud. Mycol.">
        <title>101 Dothideomycetes genomes: a test case for predicting lifestyles and emergence of pathogens.</title>
        <authorList>
            <person name="Haridas S."/>
            <person name="Albert R."/>
            <person name="Binder M."/>
            <person name="Bloem J."/>
            <person name="Labutti K."/>
            <person name="Salamov A."/>
            <person name="Andreopoulos B."/>
            <person name="Baker S."/>
            <person name="Barry K."/>
            <person name="Bills G."/>
            <person name="Bluhm B."/>
            <person name="Cannon C."/>
            <person name="Castanera R."/>
            <person name="Culley D."/>
            <person name="Daum C."/>
            <person name="Ezra D."/>
            <person name="Gonzalez J."/>
            <person name="Henrissat B."/>
            <person name="Kuo A."/>
            <person name="Liang C."/>
            <person name="Lipzen A."/>
            <person name="Lutzoni F."/>
            <person name="Magnuson J."/>
            <person name="Mondo S."/>
            <person name="Nolan M."/>
            <person name="Ohm R."/>
            <person name="Pangilinan J."/>
            <person name="Park H.-J."/>
            <person name="Ramirez L."/>
            <person name="Alfaro M."/>
            <person name="Sun H."/>
            <person name="Tritt A."/>
            <person name="Yoshinaga Y."/>
            <person name="Zwiers L.-H."/>
            <person name="Turgeon B."/>
            <person name="Goodwin S."/>
            <person name="Spatafora J."/>
            <person name="Crous P."/>
            <person name="Grigoriev I."/>
        </authorList>
    </citation>
    <scope>NUCLEOTIDE SEQUENCE</scope>
    <source>
        <strain evidence="2">ATCC 16933</strain>
    </source>
</reference>
<feature type="compositionally biased region" description="Basic and acidic residues" evidence="1">
    <location>
        <begin position="23"/>
        <end position="34"/>
    </location>
</feature>
<protein>
    <submittedName>
        <fullName evidence="2">Uncharacterized protein</fullName>
    </submittedName>
</protein>
<dbReference type="OrthoDB" id="2103031at2759"/>
<feature type="region of interest" description="Disordered" evidence="1">
    <location>
        <begin position="1"/>
        <end position="90"/>
    </location>
</feature>
<sequence length="338" mass="38343">MGWFWGSSTSSNPSDDPLQNLDPELRDFLRKESHLQQPSQQRPQKQKSAPPTAASPTTTSSPTSSAEATRSSTTDASQSPSHPPVPPQSLYQDGRYAHLWKTYRPLSSIESASLSEPDKLRRIMEAYNDRKSRIGEAALENCAIEQIALHDCYHNNGATIGQRLKLCTDERRKHDRCFTLQAKFLTALGYLAEGEKSEAEEERVQMHADRLYHRMLVQEGESKKALEEGRKTMGAKPILSGEQSAQSEAEAEAMLETQVARMPPNLQKAYRDGTKNAKSLAQKELELKLLQRRMNVDRSVSAEVEKVMKEEKRARDERRERGEERIGDRMRRWFGSAE</sequence>
<organism evidence="2 3">
    <name type="scientific">Lineolata rhizophorae</name>
    <dbReference type="NCBI Taxonomy" id="578093"/>
    <lineage>
        <taxon>Eukaryota</taxon>
        <taxon>Fungi</taxon>
        <taxon>Dikarya</taxon>
        <taxon>Ascomycota</taxon>
        <taxon>Pezizomycotina</taxon>
        <taxon>Dothideomycetes</taxon>
        <taxon>Dothideomycetes incertae sedis</taxon>
        <taxon>Lineolatales</taxon>
        <taxon>Lineolataceae</taxon>
        <taxon>Lineolata</taxon>
    </lineage>
</organism>
<keyword evidence="3" id="KW-1185">Reference proteome</keyword>
<feature type="compositionally biased region" description="Low complexity" evidence="1">
    <location>
        <begin position="36"/>
        <end position="80"/>
    </location>
</feature>
<evidence type="ECO:0000313" key="3">
    <source>
        <dbReference type="Proteomes" id="UP000799766"/>
    </source>
</evidence>
<evidence type="ECO:0000256" key="1">
    <source>
        <dbReference type="SAM" id="MobiDB-lite"/>
    </source>
</evidence>
<evidence type="ECO:0000313" key="2">
    <source>
        <dbReference type="EMBL" id="KAF2454260.1"/>
    </source>
</evidence>
<feature type="compositionally biased region" description="Polar residues" evidence="1">
    <location>
        <begin position="1"/>
        <end position="14"/>
    </location>
</feature>
<proteinExistence type="predicted"/>
<gene>
    <name evidence="2" type="ORF">BDY21DRAFT_353454</name>
</gene>
<dbReference type="AlphaFoldDB" id="A0A6A6NR16"/>
<dbReference type="EMBL" id="MU001692">
    <property type="protein sequence ID" value="KAF2454260.1"/>
    <property type="molecule type" value="Genomic_DNA"/>
</dbReference>
<dbReference type="Proteomes" id="UP000799766">
    <property type="component" value="Unassembled WGS sequence"/>
</dbReference>